<keyword evidence="2" id="KW-1185">Reference proteome</keyword>
<organism evidence="1 2">
    <name type="scientific">Linum trigynum</name>
    <dbReference type="NCBI Taxonomy" id="586398"/>
    <lineage>
        <taxon>Eukaryota</taxon>
        <taxon>Viridiplantae</taxon>
        <taxon>Streptophyta</taxon>
        <taxon>Embryophyta</taxon>
        <taxon>Tracheophyta</taxon>
        <taxon>Spermatophyta</taxon>
        <taxon>Magnoliopsida</taxon>
        <taxon>eudicotyledons</taxon>
        <taxon>Gunneridae</taxon>
        <taxon>Pentapetalae</taxon>
        <taxon>rosids</taxon>
        <taxon>fabids</taxon>
        <taxon>Malpighiales</taxon>
        <taxon>Linaceae</taxon>
        <taxon>Linum</taxon>
    </lineage>
</organism>
<dbReference type="Gene3D" id="3.40.395.10">
    <property type="entry name" value="Adenoviral Proteinase, Chain A"/>
    <property type="match status" value="1"/>
</dbReference>
<dbReference type="Proteomes" id="UP001497516">
    <property type="component" value="Chromosome 6"/>
</dbReference>
<proteinExistence type="predicted"/>
<name>A0AAV2F3U9_9ROSI</name>
<dbReference type="SUPFAM" id="SSF54001">
    <property type="entry name" value="Cysteine proteinases"/>
    <property type="match status" value="1"/>
</dbReference>
<dbReference type="EMBL" id="OZ034819">
    <property type="protein sequence ID" value="CAL1392928.1"/>
    <property type="molecule type" value="Genomic_DNA"/>
</dbReference>
<evidence type="ECO:0000313" key="2">
    <source>
        <dbReference type="Proteomes" id="UP001497516"/>
    </source>
</evidence>
<reference evidence="1 2" key="1">
    <citation type="submission" date="2024-04" db="EMBL/GenBank/DDBJ databases">
        <authorList>
            <person name="Fracassetti M."/>
        </authorList>
    </citation>
    <scope>NUCLEOTIDE SEQUENCE [LARGE SCALE GENOMIC DNA]</scope>
</reference>
<accession>A0AAV2F3U9</accession>
<dbReference type="InterPro" id="IPR038765">
    <property type="entry name" value="Papain-like_cys_pep_sf"/>
</dbReference>
<evidence type="ECO:0000313" key="1">
    <source>
        <dbReference type="EMBL" id="CAL1392928.1"/>
    </source>
</evidence>
<sequence length="85" mass="9396">MGRSAATDEIIPSYNDDVLRRSDLRILSGPRFLTDRIIEFYFIVARILPFRVAGVGSSSVAESDSGTTGNRAVELGERLYPSLFL</sequence>
<gene>
    <name evidence="1" type="ORF">LTRI10_LOCUS33541</name>
</gene>
<dbReference type="AlphaFoldDB" id="A0AAV2F3U9"/>
<protein>
    <submittedName>
        <fullName evidence="1">Uncharacterized protein</fullName>
    </submittedName>
</protein>